<dbReference type="STRING" id="400682.A0A1X7UY88"/>
<dbReference type="InterPro" id="IPR036526">
    <property type="entry name" value="C-N_Hydrolase_sf"/>
</dbReference>
<evidence type="ECO:0000256" key="1">
    <source>
        <dbReference type="ARBA" id="ARBA00022801"/>
    </source>
</evidence>
<dbReference type="PANTHER" id="PTHR23088:SF30">
    <property type="entry name" value="OMEGA-AMIDASE NIT2"/>
    <property type="match status" value="1"/>
</dbReference>
<protein>
    <recommendedName>
        <fullName evidence="3">omega-amidase</fullName>
        <ecNumber evidence="3">3.5.1.3</ecNumber>
    </recommendedName>
    <alternativeName>
        <fullName evidence="4">Nitrilase homolog 2</fullName>
    </alternativeName>
</protein>
<dbReference type="GO" id="GO:0050152">
    <property type="term" value="F:omega-amidase activity"/>
    <property type="evidence" value="ECO:0007669"/>
    <property type="project" value="UniProtKB-EC"/>
</dbReference>
<dbReference type="GO" id="GO:0005739">
    <property type="term" value="C:mitochondrion"/>
    <property type="evidence" value="ECO:0007669"/>
    <property type="project" value="TreeGrafter"/>
</dbReference>
<evidence type="ECO:0000256" key="4">
    <source>
        <dbReference type="ARBA" id="ARBA00041576"/>
    </source>
</evidence>
<comment type="catalytic activity">
    <reaction evidence="5">
        <text>2-oxosuccinamate + H2O = oxaloacetate + NH4(+)</text>
        <dbReference type="Rhea" id="RHEA:59412"/>
        <dbReference type="ChEBI" id="CHEBI:15377"/>
        <dbReference type="ChEBI" id="CHEBI:16452"/>
        <dbReference type="ChEBI" id="CHEBI:28938"/>
        <dbReference type="ChEBI" id="CHEBI:57735"/>
        <dbReference type="EC" id="3.5.1.3"/>
    </reaction>
    <physiologicalReaction direction="left-to-right" evidence="5">
        <dbReference type="Rhea" id="RHEA:59413"/>
    </physiologicalReaction>
</comment>
<reference evidence="7" key="1">
    <citation type="submission" date="2017-05" db="UniProtKB">
        <authorList>
            <consortium name="EnsemblMetazoa"/>
        </authorList>
    </citation>
    <scope>IDENTIFICATION</scope>
</reference>
<dbReference type="InterPro" id="IPR003010">
    <property type="entry name" value="C-N_Hydrolase"/>
</dbReference>
<dbReference type="GO" id="GO:0006107">
    <property type="term" value="P:oxaloacetate metabolic process"/>
    <property type="evidence" value="ECO:0007669"/>
    <property type="project" value="TreeGrafter"/>
</dbReference>
<evidence type="ECO:0000256" key="2">
    <source>
        <dbReference type="ARBA" id="ARBA00036637"/>
    </source>
</evidence>
<evidence type="ECO:0000256" key="5">
    <source>
        <dbReference type="ARBA" id="ARBA00048745"/>
    </source>
</evidence>
<dbReference type="SUPFAM" id="SSF56317">
    <property type="entry name" value="Carbon-nitrogen hydrolase"/>
    <property type="match status" value="1"/>
</dbReference>
<accession>A0A1X7UY88</accession>
<comment type="catalytic activity">
    <reaction evidence="2">
        <text>2-oxoglutaramate + H2O = 2-oxoglutarate + NH4(+)</text>
        <dbReference type="Rhea" id="RHEA:32963"/>
        <dbReference type="ChEBI" id="CHEBI:15377"/>
        <dbReference type="ChEBI" id="CHEBI:16769"/>
        <dbReference type="ChEBI" id="CHEBI:16810"/>
        <dbReference type="ChEBI" id="CHEBI:28938"/>
        <dbReference type="EC" id="3.5.1.3"/>
    </reaction>
    <physiologicalReaction direction="left-to-right" evidence="2">
        <dbReference type="Rhea" id="RHEA:32964"/>
    </physiologicalReaction>
</comment>
<sequence length="243" mass="26952">MATKVAQTFRLALVQCLPGSNKVKNLQRAAEMVREAASNGAQVVSLPECFNSPYGTRYFPEYCEPVPDGDSTRMLSELAKETKTYLIGGSIPEKYQDKIYNTCSVFGPDGNQLALYRKLHLFDIDVPGKIKFTESDVLSPGQTPQTFDTEWCKFGLGICYDARFPELAGLYRNRGCKVLVYPGAFNMTTGPAHWELLARARSVDCQVYTAFCSVARDESATYVAWGHSLIVSPCAINTHPKAY</sequence>
<dbReference type="EC" id="3.5.1.3" evidence="3"/>
<organism evidence="7">
    <name type="scientific">Amphimedon queenslandica</name>
    <name type="common">Sponge</name>
    <dbReference type="NCBI Taxonomy" id="400682"/>
    <lineage>
        <taxon>Eukaryota</taxon>
        <taxon>Metazoa</taxon>
        <taxon>Porifera</taxon>
        <taxon>Demospongiae</taxon>
        <taxon>Heteroscleromorpha</taxon>
        <taxon>Haplosclerida</taxon>
        <taxon>Niphatidae</taxon>
        <taxon>Amphimedon</taxon>
    </lineage>
</organism>
<evidence type="ECO:0000259" key="6">
    <source>
        <dbReference type="PROSITE" id="PS50263"/>
    </source>
</evidence>
<dbReference type="GO" id="GO:0006528">
    <property type="term" value="P:asparagine metabolic process"/>
    <property type="evidence" value="ECO:0007669"/>
    <property type="project" value="TreeGrafter"/>
</dbReference>
<dbReference type="CDD" id="cd07572">
    <property type="entry name" value="nit"/>
    <property type="match status" value="1"/>
</dbReference>
<dbReference type="AlphaFoldDB" id="A0A1X7UY88"/>
<dbReference type="PROSITE" id="PS50263">
    <property type="entry name" value="CN_HYDROLASE"/>
    <property type="match status" value="1"/>
</dbReference>
<dbReference type="eggNOG" id="KOG0806">
    <property type="taxonomic scope" value="Eukaryota"/>
</dbReference>
<name>A0A1X7UY88_AMPQE</name>
<dbReference type="Gene3D" id="3.60.110.10">
    <property type="entry name" value="Carbon-nitrogen hydrolase"/>
    <property type="match status" value="1"/>
</dbReference>
<dbReference type="GO" id="GO:0006541">
    <property type="term" value="P:glutamine metabolic process"/>
    <property type="evidence" value="ECO:0007669"/>
    <property type="project" value="TreeGrafter"/>
</dbReference>
<evidence type="ECO:0000313" key="7">
    <source>
        <dbReference type="EnsemblMetazoa" id="Aqu2.1.32484_001"/>
    </source>
</evidence>
<evidence type="ECO:0000256" key="3">
    <source>
        <dbReference type="ARBA" id="ARBA00039118"/>
    </source>
</evidence>
<keyword evidence="1" id="KW-0378">Hydrolase</keyword>
<dbReference type="OrthoDB" id="10250282at2759"/>
<dbReference type="EnsemblMetazoa" id="Aqu2.1.32484_001">
    <property type="protein sequence ID" value="Aqu2.1.32484_001"/>
    <property type="gene ID" value="Aqu2.1.32484"/>
</dbReference>
<proteinExistence type="predicted"/>
<dbReference type="PANTHER" id="PTHR23088">
    <property type="entry name" value="NITRILASE-RELATED"/>
    <property type="match status" value="1"/>
</dbReference>
<dbReference type="InterPro" id="IPR045254">
    <property type="entry name" value="Nit1/2_C-N_Hydrolase"/>
</dbReference>
<dbReference type="InParanoid" id="A0A1X7UY88"/>
<dbReference type="Pfam" id="PF00795">
    <property type="entry name" value="CN_hydrolase"/>
    <property type="match status" value="1"/>
</dbReference>
<feature type="domain" description="CN hydrolase" evidence="6">
    <location>
        <begin position="9"/>
        <end position="243"/>
    </location>
</feature>